<keyword evidence="4" id="KW-0238">DNA-binding</keyword>
<dbReference type="Gene3D" id="3.40.50.2300">
    <property type="match status" value="1"/>
</dbReference>
<dbReference type="GO" id="GO:0003677">
    <property type="term" value="F:DNA binding"/>
    <property type="evidence" value="ECO:0007669"/>
    <property type="project" value="UniProtKB-KW"/>
</dbReference>
<dbReference type="InterPro" id="IPR050595">
    <property type="entry name" value="Bact_response_regulator"/>
</dbReference>
<keyword evidence="1 2" id="KW-0597">Phosphoprotein</keyword>
<gene>
    <name evidence="4" type="primary">mtrA</name>
    <name evidence="4" type="ORF">DYBT9623_05269</name>
</gene>
<evidence type="ECO:0000313" key="5">
    <source>
        <dbReference type="Proteomes" id="UP000679725"/>
    </source>
</evidence>
<dbReference type="Pfam" id="PF00072">
    <property type="entry name" value="Response_reg"/>
    <property type="match status" value="1"/>
</dbReference>
<proteinExistence type="predicted"/>
<evidence type="ECO:0000256" key="1">
    <source>
        <dbReference type="ARBA" id="ARBA00022553"/>
    </source>
</evidence>
<evidence type="ECO:0000256" key="2">
    <source>
        <dbReference type="PROSITE-ProRule" id="PRU00169"/>
    </source>
</evidence>
<keyword evidence="5" id="KW-1185">Reference proteome</keyword>
<reference evidence="4 5" key="1">
    <citation type="submission" date="2021-04" db="EMBL/GenBank/DDBJ databases">
        <authorList>
            <person name="Rodrigo-Torres L."/>
            <person name="Arahal R. D."/>
            <person name="Lucena T."/>
        </authorList>
    </citation>
    <scope>NUCLEOTIDE SEQUENCE [LARGE SCALE GENOMIC DNA]</scope>
    <source>
        <strain evidence="4 5">CECT 9623</strain>
    </source>
</reference>
<sequence length="120" mass="13694">MAKRILIIDDDQDLLELLKIVFRDSGHEIIYSQTAPDTSYINVLHPDLILLDVRINGLPRKGAQLCGELKANSKTEKLPVILCSGEYNLREIARECNADMYLEKPYDMLSLLSQVNRYLS</sequence>
<dbReference type="SMART" id="SM00448">
    <property type="entry name" value="REC"/>
    <property type="match status" value="1"/>
</dbReference>
<organism evidence="4 5">
    <name type="scientific">Dyadobacter linearis</name>
    <dbReference type="NCBI Taxonomy" id="2823330"/>
    <lineage>
        <taxon>Bacteria</taxon>
        <taxon>Pseudomonadati</taxon>
        <taxon>Bacteroidota</taxon>
        <taxon>Cytophagia</taxon>
        <taxon>Cytophagales</taxon>
        <taxon>Spirosomataceae</taxon>
        <taxon>Dyadobacter</taxon>
    </lineage>
</organism>
<protein>
    <submittedName>
        <fullName evidence="4">DNA-binding response regulator MtrA</fullName>
    </submittedName>
</protein>
<evidence type="ECO:0000259" key="3">
    <source>
        <dbReference type="PROSITE" id="PS50110"/>
    </source>
</evidence>
<dbReference type="RefSeq" id="WP_215236503.1">
    <property type="nucleotide sequence ID" value="NZ_CAJRAU010000012.1"/>
</dbReference>
<dbReference type="PANTHER" id="PTHR44591">
    <property type="entry name" value="STRESS RESPONSE REGULATOR PROTEIN 1"/>
    <property type="match status" value="1"/>
</dbReference>
<dbReference type="Proteomes" id="UP000679725">
    <property type="component" value="Unassembled WGS sequence"/>
</dbReference>
<dbReference type="EMBL" id="CAJRAU010000012">
    <property type="protein sequence ID" value="CAG5074582.1"/>
    <property type="molecule type" value="Genomic_DNA"/>
</dbReference>
<dbReference type="InterPro" id="IPR001789">
    <property type="entry name" value="Sig_transdc_resp-reg_receiver"/>
</dbReference>
<feature type="domain" description="Response regulatory" evidence="3">
    <location>
        <begin position="4"/>
        <end position="119"/>
    </location>
</feature>
<dbReference type="PANTHER" id="PTHR44591:SF3">
    <property type="entry name" value="RESPONSE REGULATORY DOMAIN-CONTAINING PROTEIN"/>
    <property type="match status" value="1"/>
</dbReference>
<name>A0ABN7REM2_9BACT</name>
<evidence type="ECO:0000313" key="4">
    <source>
        <dbReference type="EMBL" id="CAG5074582.1"/>
    </source>
</evidence>
<comment type="caution">
    <text evidence="4">The sequence shown here is derived from an EMBL/GenBank/DDBJ whole genome shotgun (WGS) entry which is preliminary data.</text>
</comment>
<dbReference type="SUPFAM" id="SSF52172">
    <property type="entry name" value="CheY-like"/>
    <property type="match status" value="1"/>
</dbReference>
<dbReference type="PROSITE" id="PS50110">
    <property type="entry name" value="RESPONSE_REGULATORY"/>
    <property type="match status" value="1"/>
</dbReference>
<feature type="modified residue" description="4-aspartylphosphate" evidence="2">
    <location>
        <position position="52"/>
    </location>
</feature>
<dbReference type="InterPro" id="IPR011006">
    <property type="entry name" value="CheY-like_superfamily"/>
</dbReference>
<accession>A0ABN7REM2</accession>